<dbReference type="InterPro" id="IPR031552">
    <property type="entry name" value="ParE-like_toxin"/>
</dbReference>
<name>A0A8J6THM7_9BACT</name>
<protein>
    <submittedName>
        <fullName evidence="1">Type II toxin-antitoxin system RelE/ParE family toxin</fullName>
    </submittedName>
</protein>
<evidence type="ECO:0000313" key="1">
    <source>
        <dbReference type="EMBL" id="MBC8359947.1"/>
    </source>
</evidence>
<dbReference type="Proteomes" id="UP000603434">
    <property type="component" value="Unassembled WGS sequence"/>
</dbReference>
<dbReference type="EMBL" id="JACNJH010000046">
    <property type="protein sequence ID" value="MBC8359947.1"/>
    <property type="molecule type" value="Genomic_DNA"/>
</dbReference>
<evidence type="ECO:0000313" key="2">
    <source>
        <dbReference type="Proteomes" id="UP000603434"/>
    </source>
</evidence>
<reference evidence="1 2" key="1">
    <citation type="submission" date="2020-08" db="EMBL/GenBank/DDBJ databases">
        <title>Bridging the membrane lipid divide: bacteria of the FCB group superphylum have the potential to synthesize archaeal ether lipids.</title>
        <authorList>
            <person name="Villanueva L."/>
            <person name="Von Meijenfeldt F.A.B."/>
            <person name="Westbye A.B."/>
            <person name="Yadav S."/>
            <person name="Hopmans E.C."/>
            <person name="Dutilh B.E."/>
            <person name="Sinninghe Damste J.S."/>
        </authorList>
    </citation>
    <scope>NUCLEOTIDE SEQUENCE [LARGE SCALE GENOMIC DNA]</scope>
    <source>
        <strain evidence="1">NIOZ-UU30</strain>
    </source>
</reference>
<proteinExistence type="predicted"/>
<accession>A0A8J6THM7</accession>
<organism evidence="1 2">
    <name type="scientific">Candidatus Desulfatibia profunda</name>
    <dbReference type="NCBI Taxonomy" id="2841695"/>
    <lineage>
        <taxon>Bacteria</taxon>
        <taxon>Pseudomonadati</taxon>
        <taxon>Thermodesulfobacteriota</taxon>
        <taxon>Desulfobacteria</taxon>
        <taxon>Desulfobacterales</taxon>
        <taxon>Desulfobacterales incertae sedis</taxon>
        <taxon>Candidatus Desulfatibia</taxon>
    </lineage>
</organism>
<sequence>MKKLPRHFQQVVLDAVEDVLADPDVGELKKGDLEGFRVHKFTMIRQLTLMAYKLENDFLVLYQVGPHENFYRNLKKYLREIGG</sequence>
<dbReference type="Pfam" id="PF15781">
    <property type="entry name" value="ParE-like_toxin"/>
    <property type="match status" value="1"/>
</dbReference>
<dbReference type="AlphaFoldDB" id="A0A8J6THM7"/>
<comment type="caution">
    <text evidence="1">The sequence shown here is derived from an EMBL/GenBank/DDBJ whole genome shotgun (WGS) entry which is preliminary data.</text>
</comment>
<gene>
    <name evidence="1" type="ORF">H8E23_00930</name>
</gene>